<dbReference type="EMBL" id="JAEMNV010000009">
    <property type="protein sequence ID" value="MBJ8342003.1"/>
    <property type="molecule type" value="Genomic_DNA"/>
</dbReference>
<evidence type="ECO:0000313" key="1">
    <source>
        <dbReference type="EMBL" id="MBJ8342003.1"/>
    </source>
</evidence>
<gene>
    <name evidence="1" type="ORF">JGU71_24245</name>
</gene>
<dbReference type="AlphaFoldDB" id="A0A934U6K2"/>
<name>A0A934U6K2_9NOCA</name>
<organism evidence="1 2">
    <name type="scientific">Antrihabitans stalagmiti</name>
    <dbReference type="NCBI Taxonomy" id="2799499"/>
    <lineage>
        <taxon>Bacteria</taxon>
        <taxon>Bacillati</taxon>
        <taxon>Actinomycetota</taxon>
        <taxon>Actinomycetes</taxon>
        <taxon>Mycobacteriales</taxon>
        <taxon>Nocardiaceae</taxon>
        <taxon>Antrihabitans</taxon>
    </lineage>
</organism>
<evidence type="ECO:0000313" key="2">
    <source>
        <dbReference type="Proteomes" id="UP000655868"/>
    </source>
</evidence>
<accession>A0A934U6K2</accession>
<comment type="caution">
    <text evidence="1">The sequence shown here is derived from an EMBL/GenBank/DDBJ whole genome shotgun (WGS) entry which is preliminary data.</text>
</comment>
<keyword evidence="2" id="KW-1185">Reference proteome</keyword>
<reference evidence="1" key="1">
    <citation type="submission" date="2020-12" db="EMBL/GenBank/DDBJ databases">
        <title>Antrihabitans popcorni sp. nov. and Antrihabitans auranticaus sp. nov., isolated from a larva cave.</title>
        <authorList>
            <person name="Lee S.D."/>
            <person name="Kim I.S."/>
        </authorList>
    </citation>
    <scope>NUCLEOTIDE SEQUENCE</scope>
    <source>
        <strain evidence="1">YC3-6</strain>
    </source>
</reference>
<dbReference type="Proteomes" id="UP000655868">
    <property type="component" value="Unassembled WGS sequence"/>
</dbReference>
<dbReference type="RefSeq" id="WP_199707178.1">
    <property type="nucleotide sequence ID" value="NZ_JAEMNV010000009.1"/>
</dbReference>
<sequence>MSQPHFRQQITEYIGRLPAPLPQLWRPVDPLHHSIDAGIDRMERFHTGFRDNVVLRLAARLHARPAAIDRYRGVDSRVFGSIYGWFRTAHWYV</sequence>
<proteinExistence type="predicted"/>
<protein>
    <submittedName>
        <fullName evidence="1">Uncharacterized protein</fullName>
    </submittedName>
</protein>